<gene>
    <name evidence="2" type="ORF">B2J93_3409</name>
</gene>
<dbReference type="Proteomes" id="UP000242519">
    <property type="component" value="Unassembled WGS sequence"/>
</dbReference>
<organism evidence="2 3">
    <name type="scientific">Diplocarpon coronariae</name>
    <dbReference type="NCBI Taxonomy" id="2795749"/>
    <lineage>
        <taxon>Eukaryota</taxon>
        <taxon>Fungi</taxon>
        <taxon>Dikarya</taxon>
        <taxon>Ascomycota</taxon>
        <taxon>Pezizomycotina</taxon>
        <taxon>Leotiomycetes</taxon>
        <taxon>Helotiales</taxon>
        <taxon>Drepanopezizaceae</taxon>
        <taxon>Diplocarpon</taxon>
    </lineage>
</organism>
<dbReference type="EMBL" id="MZNU01000105">
    <property type="protein sequence ID" value="OWP04461.1"/>
    <property type="molecule type" value="Genomic_DNA"/>
</dbReference>
<evidence type="ECO:0000313" key="2">
    <source>
        <dbReference type="EMBL" id="OWP04461.1"/>
    </source>
</evidence>
<sequence>MTAPQITDILWGSSPGRKEYSRQRNHGCPAKIEQTVLPSRECTPLVPTVGGSLKASSTASHDDERVVLDGATDDAQPSSVSAGRTAPFPGRCPRQGASSKVR</sequence>
<evidence type="ECO:0000256" key="1">
    <source>
        <dbReference type="SAM" id="MobiDB-lite"/>
    </source>
</evidence>
<feature type="region of interest" description="Disordered" evidence="1">
    <location>
        <begin position="50"/>
        <end position="102"/>
    </location>
</feature>
<dbReference type="InParanoid" id="A0A218Z8Q4"/>
<name>A0A218Z8Q4_9HELO</name>
<feature type="region of interest" description="Disordered" evidence="1">
    <location>
        <begin position="1"/>
        <end position="25"/>
    </location>
</feature>
<dbReference type="AlphaFoldDB" id="A0A218Z8Q4"/>
<proteinExistence type="predicted"/>
<evidence type="ECO:0000313" key="3">
    <source>
        <dbReference type="Proteomes" id="UP000242519"/>
    </source>
</evidence>
<protein>
    <submittedName>
        <fullName evidence="2">Uncharacterized protein</fullName>
    </submittedName>
</protein>
<comment type="caution">
    <text evidence="2">The sequence shown here is derived from an EMBL/GenBank/DDBJ whole genome shotgun (WGS) entry which is preliminary data.</text>
</comment>
<reference evidence="2 3" key="1">
    <citation type="submission" date="2017-04" db="EMBL/GenBank/DDBJ databases">
        <title>Draft genome sequence of Marssonina coronaria NL1: causal agent of apple blotch.</title>
        <authorList>
            <person name="Cheng Q."/>
        </authorList>
    </citation>
    <scope>NUCLEOTIDE SEQUENCE [LARGE SCALE GENOMIC DNA]</scope>
    <source>
        <strain evidence="2 3">NL1</strain>
    </source>
</reference>
<keyword evidence="3" id="KW-1185">Reference proteome</keyword>
<accession>A0A218Z8Q4</accession>